<dbReference type="AlphaFoldDB" id="A0AA45WRB2"/>
<sequence length="201" mass="22901">MKPVLYLRLKKKVMATPGQPLTIKDLCRLTGEGIPPEVGSMPVCVPQLGHGNYLVIDVIDIIQLVQKKFPMIEVQQVGPHQMLVEVKLSDKRPRFLYVMLVSLVLFAGSGLAIMNFHTDVSMAAVHERIVFLLTGQHVKKPLLLQIPYSIGIGVGMMLFFNRLFQRKFNEEPSPLELETFQYQETIDQYMINDEKQEVDFS</sequence>
<dbReference type="InterPro" id="IPR021997">
    <property type="entry name" value="SporV_AA"/>
</dbReference>
<comment type="caution">
    <text evidence="3">The sequence shown here is derived from an EMBL/GenBank/DDBJ whole genome shotgun (WGS) entry which is preliminary data.</text>
</comment>
<keyword evidence="4" id="KW-1185">Reference proteome</keyword>
<evidence type="ECO:0000313" key="4">
    <source>
        <dbReference type="Proteomes" id="UP001157946"/>
    </source>
</evidence>
<proteinExistence type="predicted"/>
<gene>
    <name evidence="3" type="ORF">SAMN06265361_106193</name>
</gene>
<organism evidence="3 4">
    <name type="scientific">Laceyella tengchongensis</name>
    <dbReference type="NCBI Taxonomy" id="574699"/>
    <lineage>
        <taxon>Bacteria</taxon>
        <taxon>Bacillati</taxon>
        <taxon>Bacillota</taxon>
        <taxon>Bacilli</taxon>
        <taxon>Bacillales</taxon>
        <taxon>Thermoactinomycetaceae</taxon>
        <taxon>Laceyella</taxon>
    </lineage>
</organism>
<dbReference type="RefSeq" id="WP_022736226.1">
    <property type="nucleotide sequence ID" value="NZ_FXTU01000006.1"/>
</dbReference>
<dbReference type="Gene3D" id="2.60.480.10">
    <property type="entry name" value="eubacterium ventriosum atcc domain"/>
    <property type="match status" value="1"/>
</dbReference>
<feature type="domain" description="Stage V sporulation protein AA" evidence="2">
    <location>
        <begin position="5"/>
        <end position="87"/>
    </location>
</feature>
<dbReference type="InterPro" id="IPR038548">
    <property type="entry name" value="SporV_AA_N_sf"/>
</dbReference>
<feature type="transmembrane region" description="Helical" evidence="1">
    <location>
        <begin position="142"/>
        <end position="160"/>
    </location>
</feature>
<keyword evidence="1" id="KW-0472">Membrane</keyword>
<accession>A0AA45WRB2</accession>
<reference evidence="3" key="1">
    <citation type="submission" date="2017-05" db="EMBL/GenBank/DDBJ databases">
        <authorList>
            <person name="Varghese N."/>
            <person name="Submissions S."/>
        </authorList>
    </citation>
    <scope>NUCLEOTIDE SEQUENCE</scope>
    <source>
        <strain evidence="3">DSM 45262</strain>
    </source>
</reference>
<feature type="transmembrane region" description="Helical" evidence="1">
    <location>
        <begin position="95"/>
        <end position="116"/>
    </location>
</feature>
<dbReference type="Proteomes" id="UP001157946">
    <property type="component" value="Unassembled WGS sequence"/>
</dbReference>
<protein>
    <submittedName>
        <fullName evidence="3">Stage V sporulation protein AA</fullName>
    </submittedName>
</protein>
<evidence type="ECO:0000313" key="3">
    <source>
        <dbReference type="EMBL" id="SMP29615.1"/>
    </source>
</evidence>
<evidence type="ECO:0000259" key="2">
    <source>
        <dbReference type="Pfam" id="PF12164"/>
    </source>
</evidence>
<keyword evidence="1" id="KW-0812">Transmembrane</keyword>
<evidence type="ECO:0000256" key="1">
    <source>
        <dbReference type="SAM" id="Phobius"/>
    </source>
</evidence>
<keyword evidence="1" id="KW-1133">Transmembrane helix</keyword>
<dbReference type="EMBL" id="FXTU01000006">
    <property type="protein sequence ID" value="SMP29615.1"/>
    <property type="molecule type" value="Genomic_DNA"/>
</dbReference>
<dbReference type="Pfam" id="PF12164">
    <property type="entry name" value="SporV_AA"/>
    <property type="match status" value="1"/>
</dbReference>
<name>A0AA45WRB2_9BACL</name>